<comment type="caution">
    <text evidence="2">The sequence shown here is derived from an EMBL/GenBank/DDBJ whole genome shotgun (WGS) entry which is preliminary data.</text>
</comment>
<dbReference type="Proteomes" id="UP000318542">
    <property type="component" value="Unassembled WGS sequence"/>
</dbReference>
<keyword evidence="1" id="KW-0472">Membrane</keyword>
<sequence length="130" mass="13969">MIAVSATGAAHVGYGVAQMRQRGMTLIGLLFVGAVVAVLVVLAAKIFPTVTEYWAIQKAATRAAQSGTTVTEIRNAFERAKTADYFEAVSGKDLDITKVDDKIVVSFAYDKEIHLVGPAYLVIKYRGSSQ</sequence>
<evidence type="ECO:0000313" key="2">
    <source>
        <dbReference type="EMBL" id="TSE31636.1"/>
    </source>
</evidence>
<accession>A0A554X7A2</accession>
<name>A0A554X7A2_9BURK</name>
<keyword evidence="1" id="KW-1133">Transmembrane helix</keyword>
<dbReference type="Pfam" id="PF16137">
    <property type="entry name" value="DUF4845"/>
    <property type="match status" value="1"/>
</dbReference>
<reference evidence="2 3" key="1">
    <citation type="submission" date="2019-07" db="EMBL/GenBank/DDBJ databases">
        <title>Tepidimonas thermarum AA-1 draft genome.</title>
        <authorList>
            <person name="Da Costa M.S."/>
            <person name="Froufe H.J.C."/>
            <person name="Egas C."/>
            <person name="Albuquerque L."/>
        </authorList>
    </citation>
    <scope>NUCLEOTIDE SEQUENCE [LARGE SCALE GENOMIC DNA]</scope>
    <source>
        <strain evidence="2 3">AA-1</strain>
    </source>
</reference>
<dbReference type="InterPro" id="IPR032314">
    <property type="entry name" value="DUF4845"/>
</dbReference>
<dbReference type="AlphaFoldDB" id="A0A554X7A2"/>
<gene>
    <name evidence="2" type="ORF">Tther_00455</name>
</gene>
<evidence type="ECO:0000256" key="1">
    <source>
        <dbReference type="SAM" id="Phobius"/>
    </source>
</evidence>
<evidence type="ECO:0008006" key="4">
    <source>
        <dbReference type="Google" id="ProtNLM"/>
    </source>
</evidence>
<organism evidence="2 3">
    <name type="scientific">Tepidimonas thermarum</name>
    <dbReference type="NCBI Taxonomy" id="335431"/>
    <lineage>
        <taxon>Bacteria</taxon>
        <taxon>Pseudomonadati</taxon>
        <taxon>Pseudomonadota</taxon>
        <taxon>Betaproteobacteria</taxon>
        <taxon>Burkholderiales</taxon>
        <taxon>Tepidimonas</taxon>
    </lineage>
</organism>
<keyword evidence="1" id="KW-0812">Transmembrane</keyword>
<keyword evidence="3" id="KW-1185">Reference proteome</keyword>
<proteinExistence type="predicted"/>
<protein>
    <recommendedName>
        <fullName evidence="4">DUF4845 domain-containing protein</fullName>
    </recommendedName>
</protein>
<evidence type="ECO:0000313" key="3">
    <source>
        <dbReference type="Proteomes" id="UP000318542"/>
    </source>
</evidence>
<dbReference type="EMBL" id="VJOL01000004">
    <property type="protein sequence ID" value="TSE31636.1"/>
    <property type="molecule type" value="Genomic_DNA"/>
</dbReference>
<feature type="transmembrane region" description="Helical" evidence="1">
    <location>
        <begin position="26"/>
        <end position="47"/>
    </location>
</feature>